<accession>A0ABT5IXX9</accession>
<sequence>MKIDNSGKVAASYAAPSRTSPKESDASAKAFSRADGGESVAINPFASRLQGMEQAAAAAPAFDADKVASIKAAIAAGEFKINPGAIADSLIASAQELLAR</sequence>
<evidence type="ECO:0000256" key="7">
    <source>
        <dbReference type="ARBA" id="ARBA00024739"/>
    </source>
</evidence>
<evidence type="ECO:0000256" key="3">
    <source>
        <dbReference type="ARBA" id="ARBA00022491"/>
    </source>
</evidence>
<dbReference type="Proteomes" id="UP001219956">
    <property type="component" value="Unassembled WGS sequence"/>
</dbReference>
<proteinExistence type="inferred from homology"/>
<dbReference type="RefSeq" id="WP_272751375.1">
    <property type="nucleotide sequence ID" value="NZ_JAQQLF010000008.1"/>
</dbReference>
<organism evidence="11 12">
    <name type="scientific">Vogesella aquatica</name>
    <dbReference type="NCBI Taxonomy" id="2984206"/>
    <lineage>
        <taxon>Bacteria</taxon>
        <taxon>Pseudomonadati</taxon>
        <taxon>Pseudomonadota</taxon>
        <taxon>Betaproteobacteria</taxon>
        <taxon>Neisseriales</taxon>
        <taxon>Chromobacteriaceae</taxon>
        <taxon>Vogesella</taxon>
    </lineage>
</organism>
<keyword evidence="6" id="KW-0804">Transcription</keyword>
<keyword evidence="12" id="KW-1185">Reference proteome</keyword>
<feature type="domain" description="Anti-sigma-28 factor FlgM C-terminal" evidence="10">
    <location>
        <begin position="39"/>
        <end position="91"/>
    </location>
</feature>
<keyword evidence="11" id="KW-0969">Cilium</keyword>
<reference evidence="11 12" key="1">
    <citation type="submission" date="2023-01" db="EMBL/GenBank/DDBJ databases">
        <title>Novel species of the genus Vogesella isolated from rivers.</title>
        <authorList>
            <person name="Lu H."/>
        </authorList>
    </citation>
    <scope>NUCLEOTIDE SEQUENCE [LARGE SCALE GENOMIC DNA]</scope>
    <source>
        <strain evidence="11 12">DC21W</strain>
    </source>
</reference>
<keyword evidence="11" id="KW-0282">Flagellum</keyword>
<comment type="function">
    <text evidence="7">Responsible for the coupling of flagellin expression to flagellar assembly by preventing expression of the flagellin genes when a component of the middle class of proteins is defective. It negatively regulates flagellar genes by inhibiting the activity of FliA by directly binding to FliA.</text>
</comment>
<keyword evidence="3" id="KW-0678">Repressor</keyword>
<keyword evidence="5" id="KW-0805">Transcription regulation</keyword>
<dbReference type="InterPro" id="IPR035890">
    <property type="entry name" value="Anti-sigma-28_factor_FlgM_sf"/>
</dbReference>
<evidence type="ECO:0000256" key="5">
    <source>
        <dbReference type="ARBA" id="ARBA00023015"/>
    </source>
</evidence>
<dbReference type="EMBL" id="JAQQLF010000008">
    <property type="protein sequence ID" value="MDC7717018.1"/>
    <property type="molecule type" value="Genomic_DNA"/>
</dbReference>
<gene>
    <name evidence="11" type="primary">flgM</name>
    <name evidence="11" type="ORF">PQU95_07290</name>
</gene>
<keyword evidence="11" id="KW-0966">Cell projection</keyword>
<dbReference type="InterPro" id="IPR007412">
    <property type="entry name" value="FlgM"/>
</dbReference>
<evidence type="ECO:0000313" key="11">
    <source>
        <dbReference type="EMBL" id="MDC7717018.1"/>
    </source>
</evidence>
<feature type="region of interest" description="Disordered" evidence="9">
    <location>
        <begin position="1"/>
        <end position="36"/>
    </location>
</feature>
<comment type="similarity">
    <text evidence="1">Belongs to the FlgM family.</text>
</comment>
<evidence type="ECO:0000256" key="9">
    <source>
        <dbReference type="SAM" id="MobiDB-lite"/>
    </source>
</evidence>
<protein>
    <recommendedName>
        <fullName evidence="2">Negative regulator of flagellin synthesis</fullName>
    </recommendedName>
    <alternativeName>
        <fullName evidence="8">Anti-sigma-28 factor</fullName>
    </alternativeName>
</protein>
<dbReference type="InterPro" id="IPR031316">
    <property type="entry name" value="FlgM_C"/>
</dbReference>
<evidence type="ECO:0000259" key="10">
    <source>
        <dbReference type="Pfam" id="PF04316"/>
    </source>
</evidence>
<dbReference type="Pfam" id="PF04316">
    <property type="entry name" value="FlgM"/>
    <property type="match status" value="1"/>
</dbReference>
<evidence type="ECO:0000313" key="12">
    <source>
        <dbReference type="Proteomes" id="UP001219956"/>
    </source>
</evidence>
<comment type="caution">
    <text evidence="11">The sequence shown here is derived from an EMBL/GenBank/DDBJ whole genome shotgun (WGS) entry which is preliminary data.</text>
</comment>
<evidence type="ECO:0000256" key="1">
    <source>
        <dbReference type="ARBA" id="ARBA00005322"/>
    </source>
</evidence>
<name>A0ABT5IXX9_9NEIS</name>
<evidence type="ECO:0000256" key="4">
    <source>
        <dbReference type="ARBA" id="ARBA00022795"/>
    </source>
</evidence>
<evidence type="ECO:0000256" key="8">
    <source>
        <dbReference type="ARBA" id="ARBA00030117"/>
    </source>
</evidence>
<dbReference type="NCBIfam" id="TIGR03824">
    <property type="entry name" value="FlgM_jcvi"/>
    <property type="match status" value="1"/>
</dbReference>
<evidence type="ECO:0000256" key="6">
    <source>
        <dbReference type="ARBA" id="ARBA00023163"/>
    </source>
</evidence>
<keyword evidence="4" id="KW-1005">Bacterial flagellum biogenesis</keyword>
<evidence type="ECO:0000256" key="2">
    <source>
        <dbReference type="ARBA" id="ARBA00017823"/>
    </source>
</evidence>
<dbReference type="SUPFAM" id="SSF101498">
    <property type="entry name" value="Anti-sigma factor FlgM"/>
    <property type="match status" value="1"/>
</dbReference>